<keyword evidence="3" id="KW-1185">Reference proteome</keyword>
<name>K0X3F2_9BACT</name>
<dbReference type="AlphaFoldDB" id="K0X3F2"/>
<proteinExistence type="predicted"/>
<reference evidence="2 3" key="1">
    <citation type="submission" date="2012-08" db="EMBL/GenBank/DDBJ databases">
        <title>The Genome Sequence of Barnesiella intestinihominis YIT 11860.</title>
        <authorList>
            <consortium name="The Broad Institute Genome Sequencing Platform"/>
            <person name="Earl A."/>
            <person name="Ward D."/>
            <person name="Feldgarden M."/>
            <person name="Gevers D."/>
            <person name="Morotomi M."/>
            <person name="Walker B."/>
            <person name="Young S.K."/>
            <person name="Zeng Q."/>
            <person name="Gargeya S."/>
            <person name="Fitzgerald M."/>
            <person name="Haas B."/>
            <person name="Abouelleil A."/>
            <person name="Alvarado L."/>
            <person name="Arachchi H.M."/>
            <person name="Berlin A.M."/>
            <person name="Chapman S.B."/>
            <person name="Goldberg J."/>
            <person name="Griggs A."/>
            <person name="Gujja S."/>
            <person name="Hansen M."/>
            <person name="Howarth C."/>
            <person name="Imamovic A."/>
            <person name="Larimer J."/>
            <person name="McCowen C."/>
            <person name="Montmayeur A."/>
            <person name="Murphy C."/>
            <person name="Neiman D."/>
            <person name="Pearson M."/>
            <person name="Priest M."/>
            <person name="Roberts A."/>
            <person name="Saif S."/>
            <person name="Shea T."/>
            <person name="Sisk P."/>
            <person name="Sykes S."/>
            <person name="Wortman J."/>
            <person name="Nusbaum C."/>
            <person name="Birren B."/>
        </authorList>
    </citation>
    <scope>NUCLEOTIDE SEQUENCE [LARGE SCALE GENOMIC DNA]</scope>
    <source>
        <strain evidence="2 3">YIT 11860</strain>
    </source>
</reference>
<protein>
    <recommendedName>
        <fullName evidence="1">Glycosyltransferase 2-like domain-containing protein</fullName>
    </recommendedName>
</protein>
<comment type="caution">
    <text evidence="2">The sequence shown here is derived from an EMBL/GenBank/DDBJ whole genome shotgun (WGS) entry which is preliminary data.</text>
</comment>
<dbReference type="InterPro" id="IPR029044">
    <property type="entry name" value="Nucleotide-diphossugar_trans"/>
</dbReference>
<accession>K0X3F2</accession>
<dbReference type="eggNOG" id="COG1216">
    <property type="taxonomic scope" value="Bacteria"/>
</dbReference>
<dbReference type="Proteomes" id="UP000006044">
    <property type="component" value="Unassembled WGS sequence"/>
</dbReference>
<dbReference type="PATRIC" id="fig|742726.3.peg.2880"/>
<sequence>MELAPIVLFVYNRPEHTRACLEYLERNELAAESELYVFADGAKSGSEEAVAAVRRVIAEPWKFKRLNVVERPENKGLAANVIAGVTSVLETHDRVIVLEDDLIVSPYFLRFMNEALEVYKDTEEVCHVTCHMLDHKGELPDTFLIRWCNSWGWGTWSRAWQYFESDGRKSLREIERRDLCRQFDLDGGFHFTQMLRDQIEGRNNSWFIRWYASLFLRDKLMLGTGRSLVDNAGFDGSGTHCNTMQLCTQTLSMNPIAVVPISPVKENLLARKVYSRTYRYNYSYRHKLKVFIGNLWIRVFNRKKR</sequence>
<dbReference type="STRING" id="742726.HMPREF9448_02767"/>
<feature type="domain" description="Glycosyltransferase 2-like" evidence="1">
    <location>
        <begin position="6"/>
        <end position="117"/>
    </location>
</feature>
<dbReference type="GeneID" id="77849938"/>
<organism evidence="2 3">
    <name type="scientific">Barnesiella intestinihominis YIT 11860</name>
    <dbReference type="NCBI Taxonomy" id="742726"/>
    <lineage>
        <taxon>Bacteria</taxon>
        <taxon>Pseudomonadati</taxon>
        <taxon>Bacteroidota</taxon>
        <taxon>Bacteroidia</taxon>
        <taxon>Bacteroidales</taxon>
        <taxon>Barnesiellaceae</taxon>
        <taxon>Barnesiella</taxon>
    </lineage>
</organism>
<dbReference type="Gene3D" id="3.90.550.10">
    <property type="entry name" value="Spore Coat Polysaccharide Biosynthesis Protein SpsA, Chain A"/>
    <property type="match status" value="1"/>
</dbReference>
<dbReference type="InterPro" id="IPR001173">
    <property type="entry name" value="Glyco_trans_2-like"/>
</dbReference>
<evidence type="ECO:0000313" key="2">
    <source>
        <dbReference type="EMBL" id="EJZ62084.1"/>
    </source>
</evidence>
<gene>
    <name evidence="2" type="ORF">HMPREF9448_02767</name>
</gene>
<dbReference type="OrthoDB" id="9785375at2"/>
<dbReference type="EMBL" id="ADLE01000018">
    <property type="protein sequence ID" value="EJZ62084.1"/>
    <property type="molecule type" value="Genomic_DNA"/>
</dbReference>
<dbReference type="Pfam" id="PF00535">
    <property type="entry name" value="Glycos_transf_2"/>
    <property type="match status" value="1"/>
</dbReference>
<dbReference type="CDD" id="cd00761">
    <property type="entry name" value="Glyco_tranf_GTA_type"/>
    <property type="match status" value="1"/>
</dbReference>
<dbReference type="HOGENOM" id="CLU_054735_1_0_10"/>
<evidence type="ECO:0000313" key="3">
    <source>
        <dbReference type="Proteomes" id="UP000006044"/>
    </source>
</evidence>
<dbReference type="RefSeq" id="WP_008863138.1">
    <property type="nucleotide sequence ID" value="NZ_JH815206.1"/>
</dbReference>
<dbReference type="SUPFAM" id="SSF53448">
    <property type="entry name" value="Nucleotide-diphospho-sugar transferases"/>
    <property type="match status" value="1"/>
</dbReference>
<evidence type="ECO:0000259" key="1">
    <source>
        <dbReference type="Pfam" id="PF00535"/>
    </source>
</evidence>